<evidence type="ECO:0000313" key="1">
    <source>
        <dbReference type="EMBL" id="MBX65987.1"/>
    </source>
</evidence>
<name>A0A2P2QGI0_RHIMU</name>
<dbReference type="EMBL" id="GGEC01085503">
    <property type="protein sequence ID" value="MBX65987.1"/>
    <property type="molecule type" value="Transcribed_RNA"/>
</dbReference>
<accession>A0A2P2QGI0</accession>
<organism evidence="1">
    <name type="scientific">Rhizophora mucronata</name>
    <name type="common">Asiatic mangrove</name>
    <dbReference type="NCBI Taxonomy" id="61149"/>
    <lineage>
        <taxon>Eukaryota</taxon>
        <taxon>Viridiplantae</taxon>
        <taxon>Streptophyta</taxon>
        <taxon>Embryophyta</taxon>
        <taxon>Tracheophyta</taxon>
        <taxon>Spermatophyta</taxon>
        <taxon>Magnoliopsida</taxon>
        <taxon>eudicotyledons</taxon>
        <taxon>Gunneridae</taxon>
        <taxon>Pentapetalae</taxon>
        <taxon>rosids</taxon>
        <taxon>fabids</taxon>
        <taxon>Malpighiales</taxon>
        <taxon>Rhizophoraceae</taxon>
        <taxon>Rhizophora</taxon>
    </lineage>
</organism>
<sequence length="15" mass="1813">MGLPQVIIWIRRIFA</sequence>
<proteinExistence type="predicted"/>
<reference evidence="1" key="1">
    <citation type="submission" date="2018-02" db="EMBL/GenBank/DDBJ databases">
        <title>Rhizophora mucronata_Transcriptome.</title>
        <authorList>
            <person name="Meera S.P."/>
            <person name="Sreeshan A."/>
            <person name="Augustine A."/>
        </authorList>
    </citation>
    <scope>NUCLEOTIDE SEQUENCE</scope>
    <source>
        <tissue evidence="1">Leaf</tissue>
    </source>
</reference>
<protein>
    <submittedName>
        <fullName evidence="1">Uncharacterized protein</fullName>
    </submittedName>
</protein>